<dbReference type="AlphaFoldDB" id="A0A0N0E6Y3"/>
<dbReference type="RefSeq" id="WP_053999806.1">
    <property type="nucleotide sequence ID" value="NZ_JXMU01000019.1"/>
</dbReference>
<reference evidence="2 3" key="1">
    <citation type="submission" date="2015-01" db="EMBL/GenBank/DDBJ databases">
        <title>Ahrensia donghaiensis sp. nov., a novel dimethylsulphoniopropionate-cleavage bacterium isolated from seawater and emended descriptions of the genus Ahrensia and Ahrensia kielensis.</title>
        <authorList>
            <person name="Liu J."/>
        </authorList>
    </citation>
    <scope>NUCLEOTIDE SEQUENCE [LARGE SCALE GENOMIC DNA]</scope>
    <source>
        <strain evidence="2 3">LZD062</strain>
    </source>
</reference>
<feature type="transmembrane region" description="Helical" evidence="1">
    <location>
        <begin position="61"/>
        <end position="83"/>
    </location>
</feature>
<evidence type="ECO:0000313" key="2">
    <source>
        <dbReference type="EMBL" id="KPB00555.1"/>
    </source>
</evidence>
<keyword evidence="3" id="KW-1185">Reference proteome</keyword>
<evidence type="ECO:0000256" key="1">
    <source>
        <dbReference type="SAM" id="Phobius"/>
    </source>
</evidence>
<dbReference type="GO" id="GO:0005886">
    <property type="term" value="C:plasma membrane"/>
    <property type="evidence" value="ECO:0007669"/>
    <property type="project" value="TreeGrafter"/>
</dbReference>
<sequence length="133" mass="14571">MNNSDHPLSVKWLLFSFRGRIGRKSFLLAALFLILVQLALLSFTVSLFGDGNSDDSNHASAALFGLLLMASWVVMAFSLLALAIKRLHDLSLPPILGVTLLIPGIAFFAWLFLAVAPSRQETNKHGPVPFPRN</sequence>
<keyword evidence="1" id="KW-1133">Transmembrane helix</keyword>
<accession>A0A0N0E6Y3</accession>
<feature type="transmembrane region" description="Helical" evidence="1">
    <location>
        <begin position="95"/>
        <end position="116"/>
    </location>
</feature>
<feature type="transmembrane region" description="Helical" evidence="1">
    <location>
        <begin position="26"/>
        <end position="49"/>
    </location>
</feature>
<proteinExistence type="predicted"/>
<dbReference type="PANTHER" id="PTHR34980:SF3">
    <property type="entry name" value="BLR8105 PROTEIN"/>
    <property type="match status" value="1"/>
</dbReference>
<dbReference type="PANTHER" id="PTHR34980">
    <property type="entry name" value="INNER MEMBRANE PROTEIN-RELATED-RELATED"/>
    <property type="match status" value="1"/>
</dbReference>
<evidence type="ECO:0008006" key="4">
    <source>
        <dbReference type="Google" id="ProtNLM"/>
    </source>
</evidence>
<dbReference type="EMBL" id="JXMU01000019">
    <property type="protein sequence ID" value="KPB00555.1"/>
    <property type="molecule type" value="Genomic_DNA"/>
</dbReference>
<name>A0A0N0E6Y3_9HYPH</name>
<evidence type="ECO:0000313" key="3">
    <source>
        <dbReference type="Proteomes" id="UP000038011"/>
    </source>
</evidence>
<keyword evidence="1" id="KW-0812">Transmembrane</keyword>
<dbReference type="PATRIC" id="fig|1514904.3.peg.1446"/>
<protein>
    <recommendedName>
        <fullName evidence="4">DUF805 domain-containing protein</fullName>
    </recommendedName>
</protein>
<keyword evidence="1" id="KW-0472">Membrane</keyword>
<organism evidence="2 3">
    <name type="scientific">Ahrensia marina</name>
    <dbReference type="NCBI Taxonomy" id="1514904"/>
    <lineage>
        <taxon>Bacteria</taxon>
        <taxon>Pseudomonadati</taxon>
        <taxon>Pseudomonadota</taxon>
        <taxon>Alphaproteobacteria</taxon>
        <taxon>Hyphomicrobiales</taxon>
        <taxon>Ahrensiaceae</taxon>
        <taxon>Ahrensia</taxon>
    </lineage>
</organism>
<dbReference type="OrthoDB" id="9812349at2"/>
<dbReference type="Proteomes" id="UP000038011">
    <property type="component" value="Unassembled WGS sequence"/>
</dbReference>
<gene>
    <name evidence="2" type="ORF">SU32_12955</name>
</gene>
<comment type="caution">
    <text evidence="2">The sequence shown here is derived from an EMBL/GenBank/DDBJ whole genome shotgun (WGS) entry which is preliminary data.</text>
</comment>
<dbReference type="Pfam" id="PF05656">
    <property type="entry name" value="DUF805"/>
    <property type="match status" value="1"/>
</dbReference>
<dbReference type="STRING" id="1514904.SU32_12955"/>
<dbReference type="InterPro" id="IPR008523">
    <property type="entry name" value="DUF805"/>
</dbReference>